<evidence type="ECO:0000256" key="1">
    <source>
        <dbReference type="ARBA" id="ARBA00001933"/>
    </source>
</evidence>
<dbReference type="InterPro" id="IPR000277">
    <property type="entry name" value="Cys/Met-Metab_PyrdxlP-dep_enz"/>
</dbReference>
<comment type="similarity">
    <text evidence="9">Belongs to the trans-sulfuration enzymes family. MET7 subfamily.</text>
</comment>
<sequence length="601" mass="67315">MPGLLPFNETLGETIPPNTPHAVSVSLPTWRSNIGYEEGESWVVDKMQCGYPRFFIHKSIEKLASSIIKQHGDTATDKAMLLPSHRCASRCSVFLKSQNPDIDPSRIRHLDFVPRQDHHDSHSSFVQPRVSAVIYPRDLWPTAKAFWQHTGEGISSRRADFCQRAFDEGQLVEASSARDSPPRVTKGPRRYQRVSVDLKNSAVVNGNGAAMDGVPPPDSAQFVEERFGRNLGTGLANQAKLAVRKRIAGSLTSAIELPDSLSHAEDLMRTRSRDVPGFSTDDVWLYPMGMNAIFHAHETLKSTLREAKSVMYGFPYVDTLKVLEKFGPGAIFYGHGSSHDLDDLESRLEGGEKILSLFCEFPGNPLLRTPDIKRIRALADKYDFAVVVDETIGNFLNVHVLPFADVLVSSLTKIFSGDCNVMGGCMVLNSHSKYYSRIRSHLEAEYEDTMFEEDSIYLERNSRDFVDRIQRVNVNAEVIADVLRAHPRVKQVNYPKYSESRHFYDECRLPDGGYGGLLSATFHEVEDAKIFYDHLDTQKGPSLGTNFTLSSPFVLLAHYGELEWAAQYGCEVSLIRFSVGLEDTEKLKEVFETALAAIPSQ</sequence>
<name>A0AAV9PHW3_9PEZI</name>
<gene>
    <name evidence="12" type="primary">STR2</name>
    <name evidence="12" type="ORF">LTR77_003307</name>
</gene>
<dbReference type="EC" id="2.5.1.48" evidence="10"/>
<dbReference type="AlphaFoldDB" id="A0AAV9PHW3"/>
<dbReference type="GO" id="GO:0003962">
    <property type="term" value="F:cystathionine gamma-synthase activity"/>
    <property type="evidence" value="ECO:0007669"/>
    <property type="project" value="UniProtKB-EC"/>
</dbReference>
<dbReference type="FunFam" id="3.90.1150.10:FF:000063">
    <property type="entry name" value="Probable cystathionine gamma-synthase"/>
    <property type="match status" value="1"/>
</dbReference>
<dbReference type="InterPro" id="IPR051750">
    <property type="entry name" value="Trans-sulfuration_enzymes"/>
</dbReference>
<dbReference type="Gene3D" id="3.40.640.10">
    <property type="entry name" value="Type I PLP-dependent aspartate aminotransferase-like (Major domain)"/>
    <property type="match status" value="1"/>
</dbReference>
<protein>
    <recommendedName>
        <fullName evidence="10">cystathionine gamma-synthase</fullName>
        <ecNumber evidence="10">2.5.1.48</ecNumber>
    </recommendedName>
    <alternativeName>
        <fullName evidence="11">O-succinylhomoserine (thiol)-lyase</fullName>
    </alternativeName>
</protein>
<dbReference type="PANTHER" id="PTHR42699">
    <property type="match status" value="1"/>
</dbReference>
<dbReference type="Pfam" id="PF01053">
    <property type="entry name" value="Cys_Met_Meta_PP"/>
    <property type="match status" value="1"/>
</dbReference>
<evidence type="ECO:0000256" key="7">
    <source>
        <dbReference type="ARBA" id="ARBA00058439"/>
    </source>
</evidence>
<keyword evidence="4" id="KW-0663">Pyridoxal phosphate</keyword>
<evidence type="ECO:0000313" key="13">
    <source>
        <dbReference type="Proteomes" id="UP001337655"/>
    </source>
</evidence>
<evidence type="ECO:0000256" key="3">
    <source>
        <dbReference type="ARBA" id="ARBA00022679"/>
    </source>
</evidence>
<evidence type="ECO:0000256" key="8">
    <source>
        <dbReference type="ARBA" id="ARBA00060510"/>
    </source>
</evidence>
<dbReference type="GO" id="GO:0009086">
    <property type="term" value="P:methionine biosynthetic process"/>
    <property type="evidence" value="ECO:0007669"/>
    <property type="project" value="UniProtKB-KW"/>
</dbReference>
<dbReference type="GO" id="GO:0030170">
    <property type="term" value="F:pyridoxal phosphate binding"/>
    <property type="evidence" value="ECO:0007669"/>
    <property type="project" value="InterPro"/>
</dbReference>
<proteinExistence type="inferred from homology"/>
<comment type="function">
    <text evidence="7">Catalyzes the formation of L-cystathionine from O-succinyl-L-homoserine (OSHS) and L-cysteine, via a gamma-replacement reaction. In the absence of thiol, catalyzes gamma-elimination to form 2-oxobutanoate, succinate and ammonia.</text>
</comment>
<keyword evidence="2" id="KW-0028">Amino-acid biosynthesis</keyword>
<dbReference type="GeneID" id="89924654"/>
<dbReference type="Proteomes" id="UP001337655">
    <property type="component" value="Unassembled WGS sequence"/>
</dbReference>
<evidence type="ECO:0000256" key="2">
    <source>
        <dbReference type="ARBA" id="ARBA00022605"/>
    </source>
</evidence>
<dbReference type="InterPro" id="IPR015422">
    <property type="entry name" value="PyrdxlP-dep_Trfase_small"/>
</dbReference>
<dbReference type="EMBL" id="JAVRRT010000004">
    <property type="protein sequence ID" value="KAK5173185.1"/>
    <property type="molecule type" value="Genomic_DNA"/>
</dbReference>
<keyword evidence="13" id="KW-1185">Reference proteome</keyword>
<evidence type="ECO:0000256" key="9">
    <source>
        <dbReference type="ARBA" id="ARBA00061376"/>
    </source>
</evidence>
<keyword evidence="3 12" id="KW-0808">Transferase</keyword>
<keyword evidence="5" id="KW-0486">Methionine biosynthesis</keyword>
<dbReference type="GO" id="GO:0019346">
    <property type="term" value="P:transsulfuration"/>
    <property type="evidence" value="ECO:0007669"/>
    <property type="project" value="InterPro"/>
</dbReference>
<dbReference type="InterPro" id="IPR015424">
    <property type="entry name" value="PyrdxlP-dep_Trfase"/>
</dbReference>
<comment type="caution">
    <text evidence="12">The sequence shown here is derived from an EMBL/GenBank/DDBJ whole genome shotgun (WGS) entry which is preliminary data.</text>
</comment>
<dbReference type="RefSeq" id="XP_064661903.1">
    <property type="nucleotide sequence ID" value="XM_064800564.1"/>
</dbReference>
<dbReference type="InterPro" id="IPR015421">
    <property type="entry name" value="PyrdxlP-dep_Trfase_major"/>
</dbReference>
<evidence type="ECO:0000256" key="6">
    <source>
        <dbReference type="ARBA" id="ARBA00051441"/>
    </source>
</evidence>
<comment type="catalytic activity">
    <reaction evidence="6">
        <text>O-succinyl-L-homoserine + L-cysteine = L,L-cystathionine + succinate + H(+)</text>
        <dbReference type="Rhea" id="RHEA:20397"/>
        <dbReference type="ChEBI" id="CHEBI:15378"/>
        <dbReference type="ChEBI" id="CHEBI:30031"/>
        <dbReference type="ChEBI" id="CHEBI:35235"/>
        <dbReference type="ChEBI" id="CHEBI:57661"/>
        <dbReference type="ChEBI" id="CHEBI:58161"/>
        <dbReference type="EC" id="2.5.1.48"/>
    </reaction>
</comment>
<dbReference type="FunFam" id="3.40.640.10:FF:000111">
    <property type="entry name" value="Cystathionine gamma-synthase"/>
    <property type="match status" value="1"/>
</dbReference>
<evidence type="ECO:0000313" key="12">
    <source>
        <dbReference type="EMBL" id="KAK5173185.1"/>
    </source>
</evidence>
<accession>A0AAV9PHW3</accession>
<dbReference type="PANTHER" id="PTHR42699:SF1">
    <property type="entry name" value="CYSTATHIONINE GAMMA-SYNTHASE-RELATED"/>
    <property type="match status" value="1"/>
</dbReference>
<organism evidence="12 13">
    <name type="scientific">Saxophila tyrrhenica</name>
    <dbReference type="NCBI Taxonomy" id="1690608"/>
    <lineage>
        <taxon>Eukaryota</taxon>
        <taxon>Fungi</taxon>
        <taxon>Dikarya</taxon>
        <taxon>Ascomycota</taxon>
        <taxon>Pezizomycotina</taxon>
        <taxon>Dothideomycetes</taxon>
        <taxon>Dothideomycetidae</taxon>
        <taxon>Mycosphaerellales</taxon>
        <taxon>Extremaceae</taxon>
        <taxon>Saxophila</taxon>
    </lineage>
</organism>
<dbReference type="SUPFAM" id="SSF53383">
    <property type="entry name" value="PLP-dependent transferases"/>
    <property type="match status" value="1"/>
</dbReference>
<evidence type="ECO:0000256" key="11">
    <source>
        <dbReference type="ARBA" id="ARBA00083849"/>
    </source>
</evidence>
<comment type="cofactor">
    <cofactor evidence="1">
        <name>pyridoxal 5'-phosphate</name>
        <dbReference type="ChEBI" id="CHEBI:597326"/>
    </cofactor>
</comment>
<evidence type="ECO:0000256" key="10">
    <source>
        <dbReference type="ARBA" id="ARBA00066530"/>
    </source>
</evidence>
<evidence type="ECO:0000256" key="5">
    <source>
        <dbReference type="ARBA" id="ARBA00023167"/>
    </source>
</evidence>
<evidence type="ECO:0000256" key="4">
    <source>
        <dbReference type="ARBA" id="ARBA00022898"/>
    </source>
</evidence>
<dbReference type="Gene3D" id="3.90.1150.10">
    <property type="entry name" value="Aspartate Aminotransferase, domain 1"/>
    <property type="match status" value="1"/>
</dbReference>
<comment type="pathway">
    <text evidence="8">Amino-acid biosynthesis; L-methionine biosynthesis via de novo pathway; L-cystathionine from O-succinyl-L-homoserine: step 1/1.</text>
</comment>
<reference evidence="12 13" key="1">
    <citation type="submission" date="2023-08" db="EMBL/GenBank/DDBJ databases">
        <title>Black Yeasts Isolated from many extreme environments.</title>
        <authorList>
            <person name="Coleine C."/>
            <person name="Stajich J.E."/>
            <person name="Selbmann L."/>
        </authorList>
    </citation>
    <scope>NUCLEOTIDE SEQUENCE [LARGE SCALE GENOMIC DNA]</scope>
    <source>
        <strain evidence="12 13">CCFEE 5935</strain>
    </source>
</reference>